<feature type="region of interest" description="Disordered" evidence="6">
    <location>
        <begin position="381"/>
        <end position="408"/>
    </location>
</feature>
<evidence type="ECO:0000313" key="8">
    <source>
        <dbReference type="EMBL" id="CCC51226.1"/>
    </source>
</evidence>
<keyword evidence="2 8" id="KW-0396">Initiation factor</keyword>
<dbReference type="InterPro" id="IPR016190">
    <property type="entry name" value="Transl_init_fac_IF2/IF5_Zn-bd"/>
</dbReference>
<evidence type="ECO:0000256" key="5">
    <source>
        <dbReference type="ARBA" id="ARBA00023134"/>
    </source>
</evidence>
<dbReference type="VEuPathDB" id="TriTrypDB:TvY486_1002790"/>
<keyword evidence="4" id="KW-0648">Protein biosynthesis</keyword>
<feature type="domain" description="Translation initiation factor IF2/IF5" evidence="7">
    <location>
        <begin position="17"/>
        <end position="134"/>
    </location>
</feature>
<dbReference type="InterPro" id="IPR016189">
    <property type="entry name" value="Transl_init_fac_IF2/IF5_N"/>
</dbReference>
<protein>
    <submittedName>
        <fullName evidence="8">Putative eukaryotic translation initiation factor 5</fullName>
    </submittedName>
</protein>
<dbReference type="GO" id="GO:0001732">
    <property type="term" value="P:formation of cytoplasmic translation initiation complex"/>
    <property type="evidence" value="ECO:0007669"/>
    <property type="project" value="TreeGrafter"/>
</dbReference>
<evidence type="ECO:0000259" key="7">
    <source>
        <dbReference type="SMART" id="SM00653"/>
    </source>
</evidence>
<dbReference type="Gene3D" id="3.30.30.170">
    <property type="match status" value="1"/>
</dbReference>
<accession>G0U5S5</accession>
<dbReference type="GO" id="GO:0005092">
    <property type="term" value="F:GDP-dissociation inhibitor activity"/>
    <property type="evidence" value="ECO:0007669"/>
    <property type="project" value="TreeGrafter"/>
</dbReference>
<dbReference type="GO" id="GO:0005829">
    <property type="term" value="C:cytosol"/>
    <property type="evidence" value="ECO:0007669"/>
    <property type="project" value="TreeGrafter"/>
</dbReference>
<dbReference type="GO" id="GO:0071074">
    <property type="term" value="F:eukaryotic initiation factor eIF2 binding"/>
    <property type="evidence" value="ECO:0007669"/>
    <property type="project" value="TreeGrafter"/>
</dbReference>
<dbReference type="GO" id="GO:0005525">
    <property type="term" value="F:GTP binding"/>
    <property type="evidence" value="ECO:0007669"/>
    <property type="project" value="UniProtKB-KW"/>
</dbReference>
<dbReference type="GO" id="GO:0003743">
    <property type="term" value="F:translation initiation factor activity"/>
    <property type="evidence" value="ECO:0007669"/>
    <property type="project" value="UniProtKB-KW"/>
</dbReference>
<dbReference type="AlphaFoldDB" id="G0U5S5"/>
<dbReference type="PANTHER" id="PTHR23001:SF7">
    <property type="entry name" value="EUKARYOTIC TRANSLATION INITIATION FACTOR 5"/>
    <property type="match status" value="1"/>
</dbReference>
<evidence type="ECO:0000256" key="4">
    <source>
        <dbReference type="ARBA" id="ARBA00022917"/>
    </source>
</evidence>
<feature type="compositionally biased region" description="Basic and acidic residues" evidence="6">
    <location>
        <begin position="387"/>
        <end position="408"/>
    </location>
</feature>
<dbReference type="EMBL" id="HE573026">
    <property type="protein sequence ID" value="CCC51226.1"/>
    <property type="molecule type" value="Genomic_DNA"/>
</dbReference>
<keyword evidence="3" id="KW-0547">Nucleotide-binding</keyword>
<dbReference type="SUPFAM" id="SSF75689">
    <property type="entry name" value="Zinc-binding domain of translation initiation factor 2 beta"/>
    <property type="match status" value="1"/>
</dbReference>
<reference evidence="8" key="1">
    <citation type="journal article" date="2012" name="Proc. Natl. Acad. Sci. U.S.A.">
        <title>Antigenic diversity is generated by distinct evolutionary mechanisms in African trypanosome species.</title>
        <authorList>
            <person name="Jackson A.P."/>
            <person name="Berry A."/>
            <person name="Aslett M."/>
            <person name="Allison H.C."/>
            <person name="Burton P."/>
            <person name="Vavrova-Anderson J."/>
            <person name="Brown R."/>
            <person name="Browne H."/>
            <person name="Corton N."/>
            <person name="Hauser H."/>
            <person name="Gamble J."/>
            <person name="Gilderthorp R."/>
            <person name="Marcello L."/>
            <person name="McQuillan J."/>
            <person name="Otto T.D."/>
            <person name="Quail M.A."/>
            <person name="Sanders M.J."/>
            <person name="van Tonder A."/>
            <person name="Ginger M.L."/>
            <person name="Field M.C."/>
            <person name="Barry J.D."/>
            <person name="Hertz-Fowler C."/>
            <person name="Berriman M."/>
        </authorList>
    </citation>
    <scope>NUCLEOTIDE SEQUENCE</scope>
    <source>
        <strain evidence="8">Y486</strain>
    </source>
</reference>
<keyword evidence="5" id="KW-0342">GTP-binding</keyword>
<dbReference type="SUPFAM" id="SSF100966">
    <property type="entry name" value="Translation initiation factor 2 beta, aIF2beta, N-terminal domain"/>
    <property type="match status" value="1"/>
</dbReference>
<dbReference type="FunFam" id="3.30.30.170:FF:000002">
    <property type="entry name" value="Eukaryotic translation initiation factor 5"/>
    <property type="match status" value="1"/>
</dbReference>
<evidence type="ECO:0000256" key="3">
    <source>
        <dbReference type="ARBA" id="ARBA00022741"/>
    </source>
</evidence>
<dbReference type="InterPro" id="IPR002735">
    <property type="entry name" value="Transl_init_fac_IF2/IF5_dom"/>
</dbReference>
<evidence type="ECO:0000256" key="1">
    <source>
        <dbReference type="ARBA" id="ARBA00010397"/>
    </source>
</evidence>
<name>G0U5S5_TRYVY</name>
<sequence>MTSSMISIDPDKRDDIYYRYKMPSVQVKVESSGNGIKTVVPNIHDVCTAINRPEEVLMKFFQAEVGAQSTKMEKSDKFFIMGNHTQERIQDKIYDFIRMFVLCRGCGNPETHISVKREKNGGSLSMSCGACGEVRKINDCSTRYITAFATYFKNHPQAAHSSGAGTAEARENVGHAARVPGQQNNKLVGKRVVQKSDMAETREPPHNVLARYMKEHEGNKEGIICCCMELISSYNLKERLGPQLVLNAIAAAEDKFITGLRRYAYLLKRFCHLPESALRDLEADELAKTEILQRHAQLHNVTLDECTRICIKHLKPERLVVVLFVLFLEGVVKSDMIGIWLSNEKTFAKLEPDVRAEIEKALKPLLNWLNVEVVKREDAKATAPIADEEKGGARKDAGEDMKKGKGKK</sequence>
<proteinExistence type="inferred from homology"/>
<evidence type="ECO:0000256" key="6">
    <source>
        <dbReference type="SAM" id="MobiDB-lite"/>
    </source>
</evidence>
<organism evidence="8">
    <name type="scientific">Trypanosoma vivax (strain Y486)</name>
    <dbReference type="NCBI Taxonomy" id="1055687"/>
    <lineage>
        <taxon>Eukaryota</taxon>
        <taxon>Discoba</taxon>
        <taxon>Euglenozoa</taxon>
        <taxon>Kinetoplastea</taxon>
        <taxon>Metakinetoplastina</taxon>
        <taxon>Trypanosomatida</taxon>
        <taxon>Trypanosomatidae</taxon>
        <taxon>Trypanosoma</taxon>
        <taxon>Duttonella</taxon>
    </lineage>
</organism>
<comment type="similarity">
    <text evidence="1">Belongs to the eIF-2-beta/eIF-5 family.</text>
</comment>
<dbReference type="OMA" id="CRNPETT"/>
<dbReference type="InterPro" id="IPR045196">
    <property type="entry name" value="IF2/IF5"/>
</dbReference>
<dbReference type="Pfam" id="PF01873">
    <property type="entry name" value="eIF-5_eIF-2B"/>
    <property type="match status" value="1"/>
</dbReference>
<dbReference type="PANTHER" id="PTHR23001">
    <property type="entry name" value="EUKARYOTIC TRANSLATION INITIATION FACTOR"/>
    <property type="match status" value="1"/>
</dbReference>
<evidence type="ECO:0000256" key="2">
    <source>
        <dbReference type="ARBA" id="ARBA00022540"/>
    </source>
</evidence>
<dbReference type="Gene3D" id="2.20.25.350">
    <property type="match status" value="1"/>
</dbReference>
<gene>
    <name evidence="8" type="ORF">TVY486_1002790</name>
</gene>
<dbReference type="SMART" id="SM00653">
    <property type="entry name" value="eIF2B_5"/>
    <property type="match status" value="1"/>
</dbReference>